<keyword evidence="14" id="KW-0788">Thiol protease</keyword>
<keyword evidence="7" id="KW-0963">Cytoplasm</keyword>
<feature type="region of interest" description="Disordered" evidence="19">
    <location>
        <begin position="793"/>
        <end position="843"/>
    </location>
</feature>
<dbReference type="GO" id="GO:0004843">
    <property type="term" value="F:cysteine-type deubiquitinase activity"/>
    <property type="evidence" value="ECO:0007669"/>
    <property type="project" value="UniProtKB-EC"/>
</dbReference>
<dbReference type="InterPro" id="IPR002809">
    <property type="entry name" value="EMC3/TMCO1"/>
</dbReference>
<evidence type="ECO:0000256" key="13">
    <source>
        <dbReference type="ARBA" id="ARBA00022801"/>
    </source>
</evidence>
<dbReference type="SMART" id="SM01415">
    <property type="entry name" value="DUF106"/>
    <property type="match status" value="1"/>
</dbReference>
<evidence type="ECO:0000256" key="16">
    <source>
        <dbReference type="ARBA" id="ARBA00022989"/>
    </source>
</evidence>
<dbReference type="GO" id="GO:0006508">
    <property type="term" value="P:proteolysis"/>
    <property type="evidence" value="ECO:0007669"/>
    <property type="project" value="UniProtKB-KW"/>
</dbReference>
<dbReference type="Gene3D" id="3.10.20.90">
    <property type="entry name" value="Phosphatidylinositol 3-kinase Catalytic Subunit, Chain A, domain 1"/>
    <property type="match status" value="1"/>
</dbReference>
<protein>
    <recommendedName>
        <fullName evidence="6">ubiquitinyl hydrolase 1</fullName>
        <ecNumber evidence="6">3.4.19.12</ecNumber>
    </recommendedName>
</protein>
<evidence type="ECO:0000256" key="8">
    <source>
        <dbReference type="ARBA" id="ARBA00022670"/>
    </source>
</evidence>
<keyword evidence="11" id="KW-0677">Repeat</keyword>
<feature type="compositionally biased region" description="Low complexity" evidence="19">
    <location>
        <begin position="347"/>
        <end position="374"/>
    </location>
</feature>
<dbReference type="InterPro" id="IPR018200">
    <property type="entry name" value="USP_CS"/>
</dbReference>
<evidence type="ECO:0000256" key="19">
    <source>
        <dbReference type="SAM" id="MobiDB-lite"/>
    </source>
</evidence>
<reference evidence="22" key="1">
    <citation type="submission" date="2020-07" db="EMBL/GenBank/DDBJ databases">
        <title>Clarias magur genome sequencing, assembly and annotation.</title>
        <authorList>
            <person name="Kushwaha B."/>
            <person name="Kumar R."/>
            <person name="Das P."/>
            <person name="Joshi C.G."/>
            <person name="Kumar D."/>
            <person name="Nagpure N.S."/>
            <person name="Pandey M."/>
            <person name="Agarwal S."/>
            <person name="Srivastava S."/>
            <person name="Singh M."/>
            <person name="Sahoo L."/>
            <person name="Jayasankar P."/>
            <person name="Meher P.K."/>
            <person name="Koringa P.G."/>
            <person name="Iquebal M.A."/>
            <person name="Das S.P."/>
            <person name="Bit A."/>
            <person name="Patnaik S."/>
            <person name="Patel N."/>
            <person name="Shah T.M."/>
            <person name="Hinsu A."/>
            <person name="Jena J.K."/>
        </authorList>
    </citation>
    <scope>NUCLEOTIDE SEQUENCE</scope>
    <source>
        <strain evidence="22">CIFAMagur01</strain>
        <tissue evidence="22">Testis</tissue>
    </source>
</reference>
<feature type="domain" description="USP" evidence="21">
    <location>
        <begin position="405"/>
        <end position="1052"/>
    </location>
</feature>
<dbReference type="Pfam" id="PF14836">
    <property type="entry name" value="Ubiquitin_3"/>
    <property type="match status" value="1"/>
</dbReference>
<evidence type="ECO:0000256" key="17">
    <source>
        <dbReference type="ARBA" id="ARBA00023136"/>
    </source>
</evidence>
<organism evidence="22 23">
    <name type="scientific">Clarias magur</name>
    <name type="common">Asian catfish</name>
    <name type="synonym">Macropteronotus magur</name>
    <dbReference type="NCBI Taxonomy" id="1594786"/>
    <lineage>
        <taxon>Eukaryota</taxon>
        <taxon>Metazoa</taxon>
        <taxon>Chordata</taxon>
        <taxon>Craniata</taxon>
        <taxon>Vertebrata</taxon>
        <taxon>Euteleostomi</taxon>
        <taxon>Actinopterygii</taxon>
        <taxon>Neopterygii</taxon>
        <taxon>Teleostei</taxon>
        <taxon>Ostariophysi</taxon>
        <taxon>Siluriformes</taxon>
        <taxon>Clariidae</taxon>
        <taxon>Clarias</taxon>
    </lineage>
</organism>
<evidence type="ECO:0000256" key="10">
    <source>
        <dbReference type="ARBA" id="ARBA00022723"/>
    </source>
</evidence>
<evidence type="ECO:0000313" key="22">
    <source>
        <dbReference type="EMBL" id="KAF5909349.1"/>
    </source>
</evidence>
<comment type="subcellular location">
    <subcellularLocation>
        <location evidence="4">Cytoplasm</location>
    </subcellularLocation>
    <subcellularLocation>
        <location evidence="3">Membrane</location>
        <topology evidence="3">Multi-pass membrane protein</topology>
    </subcellularLocation>
    <subcellularLocation>
        <location evidence="2">Nucleus</location>
    </subcellularLocation>
</comment>
<keyword evidence="23" id="KW-1185">Reference proteome</keyword>
<keyword evidence="8" id="KW-0645">Protease</keyword>
<keyword evidence="10" id="KW-0479">Metal-binding</keyword>
<gene>
    <name evidence="22" type="primary">usp4</name>
    <name evidence="22" type="ORF">DAT39_000876</name>
</gene>
<dbReference type="Pfam" id="PF00443">
    <property type="entry name" value="UCH"/>
    <property type="match status" value="1"/>
</dbReference>
<feature type="region of interest" description="Disordered" evidence="19">
    <location>
        <begin position="318"/>
        <end position="374"/>
    </location>
</feature>
<dbReference type="InterPro" id="IPR001394">
    <property type="entry name" value="Peptidase_C19_UCH"/>
</dbReference>
<keyword evidence="18" id="KW-0539">Nucleus</keyword>
<accession>A0A8J4UAX3</accession>
<evidence type="ECO:0000256" key="7">
    <source>
        <dbReference type="ARBA" id="ARBA00022490"/>
    </source>
</evidence>
<comment type="catalytic activity">
    <reaction evidence="1">
        <text>Thiol-dependent hydrolysis of ester, thioester, amide, peptide and isopeptide bonds formed by the C-terminal Gly of ubiquitin (a 76-residue protein attached to proteins as an intracellular targeting signal).</text>
        <dbReference type="EC" id="3.4.19.12"/>
    </reaction>
</comment>
<dbReference type="GO" id="GO:0016020">
    <property type="term" value="C:membrane"/>
    <property type="evidence" value="ECO:0007669"/>
    <property type="project" value="UniProtKB-SubCell"/>
</dbReference>
<evidence type="ECO:0000256" key="6">
    <source>
        <dbReference type="ARBA" id="ARBA00012759"/>
    </source>
</evidence>
<evidence type="ECO:0000256" key="5">
    <source>
        <dbReference type="ARBA" id="ARBA00009085"/>
    </source>
</evidence>
<dbReference type="Pfam" id="PF01956">
    <property type="entry name" value="EMC3_TMCO1"/>
    <property type="match status" value="1"/>
</dbReference>
<dbReference type="CDD" id="cd02674">
    <property type="entry name" value="Peptidase_C19R"/>
    <property type="match status" value="1"/>
</dbReference>
<dbReference type="FunFam" id="3.10.20.90:FF:000020">
    <property type="entry name" value="ubiquitin carboxyl-terminal hydrolase 15 isoform X2"/>
    <property type="match status" value="1"/>
</dbReference>
<comment type="caution">
    <text evidence="22">The sequence shown here is derived from an EMBL/GenBank/DDBJ whole genome shotgun (WGS) entry which is preliminary data.</text>
</comment>
<evidence type="ECO:0000256" key="9">
    <source>
        <dbReference type="ARBA" id="ARBA00022692"/>
    </source>
</evidence>
<feature type="transmembrane region" description="Helical" evidence="20">
    <location>
        <begin position="12"/>
        <end position="34"/>
    </location>
</feature>
<feature type="transmembrane region" description="Helical" evidence="20">
    <location>
        <begin position="115"/>
        <end position="136"/>
    </location>
</feature>
<evidence type="ECO:0000259" key="21">
    <source>
        <dbReference type="PROSITE" id="PS50235"/>
    </source>
</evidence>
<evidence type="ECO:0000256" key="20">
    <source>
        <dbReference type="SAM" id="Phobius"/>
    </source>
</evidence>
<evidence type="ECO:0000256" key="14">
    <source>
        <dbReference type="ARBA" id="ARBA00022807"/>
    </source>
</evidence>
<sequence>MAEPELLLDSNIRLWVVLPIVFITFLVGVIRHYVSILLQSDKKLTLEQVSDSQVLIRSRILRENGKYIPKQSFLMRKFYFNNPDDGFFKKTKRKVVPPSPMTDPSMLTDMMKGNVTNVLPMILIGGWINWTFSGFVTTKVPFPLTLRFKPMLQQGIELLSLDASWVSSASWYFLNVFGLRSMYSLILGQDNGADQSRIMQDQISGAAMAMPADTNKAFKVVEHGMFVKHCKVEVYLLELNLCENDNMDNVVTRHFSKADTIDTIEKEMRTLFNIPSEKETRLWNKYMSNTYEQLNKPDSTVQDAGLFQGQVLVIERKNEDGTWPRQASHPKSSTATSRNFTTSPKLSSNSSATISSTVTNGDGGSSSSNSSYTLNNSTSGIRLGGYSSYSSSYSYRESASQPGLCGLSNLGNTCFMNSALQCLSNSPPLTGYFLEDQYEAEINRENPLGMRGEIAEAFADLIKQMWLSRSSYVAPRTFKTQVGRFAPQFSGYQQQDSQELLAFLLDGLHEDLNRVKKKPYLALRDADGRPDEIVAKEAWKNHRLRNDSIIVDIFHGLFKSTLVCPECSKVSVTFDPFCYLTLPLPMKKDRTMEVFLVRIDPQSRPMQYRVVVPKLGAVSDLCSALAKLSGVPAENMVVADVYNHRFHKIYRKDEGLNQIMEKDDIFIYEVLEEDSERMNLPVYFRERDVKHSGGSSCTMLFGQPLLITVPRHNLSPDTLYERVLERIGRYVKHTQGTTVERVFATATSSSSLSDGGDVVSSHNAGISGCSSPMSNGASGSACSTTRSNHTCNGPNGMCDGEEEAMDHQVSPDPESSQSETVDGEDETSEPENGPATTAPTGKTCTSRPKLFSFSMVNTYGTANISPLAGNVLKLTSHSTVAIDWDSETKRLCYNDQEAEAYEKHESMMQAQKKKATVALKECIELFTTMETLGEHDPWYCPTCKKHQQATKKFDLWSLPRILVVHLKRFSYNRCWRDKLDTVVDFPIRDLNMSEFVCDPKAEPYIYDLVAISNHYGGMGGGHYTAYAKNKADGKWYYFDDSSVSSASEDQIV</sequence>
<evidence type="ECO:0000256" key="11">
    <source>
        <dbReference type="ARBA" id="ARBA00022737"/>
    </source>
</evidence>
<keyword evidence="9 20" id="KW-0812">Transmembrane</keyword>
<proteinExistence type="inferred from homology"/>
<evidence type="ECO:0000256" key="2">
    <source>
        <dbReference type="ARBA" id="ARBA00004123"/>
    </source>
</evidence>
<evidence type="ECO:0000313" key="23">
    <source>
        <dbReference type="Proteomes" id="UP000727407"/>
    </source>
</evidence>
<dbReference type="PROSITE" id="PS00973">
    <property type="entry name" value="USP_2"/>
    <property type="match status" value="1"/>
</dbReference>
<dbReference type="GO" id="GO:0005737">
    <property type="term" value="C:cytoplasm"/>
    <property type="evidence" value="ECO:0007669"/>
    <property type="project" value="UniProtKB-SubCell"/>
</dbReference>
<dbReference type="PANTHER" id="PTHR21646:SF45">
    <property type="entry name" value="UBIQUITIN CARBOXYL-TERMINAL HYDROLASE 4"/>
    <property type="match status" value="1"/>
</dbReference>
<dbReference type="InterPro" id="IPR028889">
    <property type="entry name" value="USP"/>
</dbReference>
<dbReference type="Gene3D" id="3.90.70.10">
    <property type="entry name" value="Cysteine proteinases"/>
    <property type="match status" value="2"/>
</dbReference>
<dbReference type="GO" id="GO:0005634">
    <property type="term" value="C:nucleus"/>
    <property type="evidence" value="ECO:0007669"/>
    <property type="project" value="UniProtKB-SubCell"/>
</dbReference>
<keyword evidence="13 22" id="KW-0378">Hydrolase</keyword>
<evidence type="ECO:0000256" key="3">
    <source>
        <dbReference type="ARBA" id="ARBA00004141"/>
    </source>
</evidence>
<dbReference type="EMBL" id="QNUK01000005">
    <property type="protein sequence ID" value="KAF5909349.1"/>
    <property type="molecule type" value="Genomic_DNA"/>
</dbReference>
<dbReference type="EC" id="3.4.19.12" evidence="6"/>
<dbReference type="InterPro" id="IPR050185">
    <property type="entry name" value="Ub_carboxyl-term_hydrolase"/>
</dbReference>
<name>A0A8J4UAX3_CLAMG</name>
<keyword evidence="17 20" id="KW-0472">Membrane</keyword>
<feature type="compositionally biased region" description="Polar residues" evidence="19">
    <location>
        <begin position="834"/>
        <end position="843"/>
    </location>
</feature>
<evidence type="ECO:0000256" key="18">
    <source>
        <dbReference type="ARBA" id="ARBA00023242"/>
    </source>
</evidence>
<dbReference type="Proteomes" id="UP000727407">
    <property type="component" value="Unassembled WGS sequence"/>
</dbReference>
<comment type="similarity">
    <text evidence="5">Belongs to the peptidase C19 family.</text>
</comment>
<dbReference type="FunFam" id="3.90.70.10:FF:000013">
    <property type="entry name" value="ubiquitin carboxyl-terminal hydrolase 15 isoform X1"/>
    <property type="match status" value="1"/>
</dbReference>
<feature type="non-terminal residue" evidence="22">
    <location>
        <position position="1052"/>
    </location>
</feature>
<evidence type="ECO:0000256" key="12">
    <source>
        <dbReference type="ARBA" id="ARBA00022786"/>
    </source>
</evidence>
<dbReference type="GO" id="GO:0046872">
    <property type="term" value="F:metal ion binding"/>
    <property type="evidence" value="ECO:0007669"/>
    <property type="project" value="UniProtKB-KW"/>
</dbReference>
<dbReference type="PANTHER" id="PTHR21646">
    <property type="entry name" value="UBIQUITIN CARBOXYL-TERMINAL HYDROLASE"/>
    <property type="match status" value="1"/>
</dbReference>
<dbReference type="SUPFAM" id="SSF54001">
    <property type="entry name" value="Cysteine proteinases"/>
    <property type="match status" value="1"/>
</dbReference>
<dbReference type="AlphaFoldDB" id="A0A8J4UAX3"/>
<dbReference type="PROSITE" id="PS50235">
    <property type="entry name" value="USP_3"/>
    <property type="match status" value="1"/>
</dbReference>
<dbReference type="InterPro" id="IPR029346">
    <property type="entry name" value="USP_C"/>
</dbReference>
<keyword evidence="16 20" id="KW-1133">Transmembrane helix</keyword>
<keyword evidence="15" id="KW-0862">Zinc</keyword>
<evidence type="ECO:0000256" key="4">
    <source>
        <dbReference type="ARBA" id="ARBA00004496"/>
    </source>
</evidence>
<dbReference type="GO" id="GO:0016579">
    <property type="term" value="P:protein deubiquitination"/>
    <property type="evidence" value="ECO:0007669"/>
    <property type="project" value="InterPro"/>
</dbReference>
<dbReference type="PROSITE" id="PS00972">
    <property type="entry name" value="USP_1"/>
    <property type="match status" value="1"/>
</dbReference>
<dbReference type="InterPro" id="IPR028135">
    <property type="entry name" value="Ub_USP-typ"/>
</dbReference>
<evidence type="ECO:0000256" key="15">
    <source>
        <dbReference type="ARBA" id="ARBA00022833"/>
    </source>
</evidence>
<dbReference type="Pfam" id="PF14533">
    <property type="entry name" value="USP7_C2"/>
    <property type="match status" value="1"/>
</dbReference>
<evidence type="ECO:0000256" key="1">
    <source>
        <dbReference type="ARBA" id="ARBA00000707"/>
    </source>
</evidence>
<dbReference type="OrthoDB" id="265776at2759"/>
<keyword evidence="12" id="KW-0833">Ubl conjugation pathway</keyword>
<dbReference type="InterPro" id="IPR038765">
    <property type="entry name" value="Papain-like_cys_pep_sf"/>
</dbReference>
<feature type="compositionally biased region" description="Polar residues" evidence="19">
    <location>
        <begin position="329"/>
        <end position="346"/>
    </location>
</feature>